<dbReference type="InterPro" id="IPR010327">
    <property type="entry name" value="FldB/FldC_alpha/beta"/>
</dbReference>
<dbReference type="Proteomes" id="UP001366166">
    <property type="component" value="Chromosome"/>
</dbReference>
<protein>
    <submittedName>
        <fullName evidence="5">R-phenyllactate dehydratase small subunit</fullName>
    </submittedName>
</protein>
<dbReference type="PANTHER" id="PTHR30548:SF5">
    <property type="entry name" value="SUBUNIT OF OXYGEN-SENSITIVE 2-HYDROXYISOCAPROYL-COA DEHYDRATASE"/>
    <property type="match status" value="1"/>
</dbReference>
<dbReference type="RefSeq" id="WP_338605583.1">
    <property type="nucleotide sequence ID" value="NZ_AP028679.1"/>
</dbReference>
<dbReference type="Gene3D" id="3.40.50.11900">
    <property type="match status" value="1"/>
</dbReference>
<reference evidence="6" key="1">
    <citation type="journal article" date="2023" name="Arch. Microbiol.">
        <title>Desulfoferula mesophilus gen. nov. sp. nov., a mesophilic sulfate-reducing bacterium isolated from a brackish lake sediment.</title>
        <authorList>
            <person name="Watanabe T."/>
            <person name="Yabe T."/>
            <person name="Tsuji J.M."/>
            <person name="Fukui M."/>
        </authorList>
    </citation>
    <scope>NUCLEOTIDE SEQUENCE [LARGE SCALE GENOMIC DNA]</scope>
    <source>
        <strain evidence="6">12FAK</strain>
    </source>
</reference>
<keyword evidence="2" id="KW-0479">Metal-binding</keyword>
<comment type="similarity">
    <text evidence="1">Belongs to the FldB/FldC dehydratase alpha/beta subunit family.</text>
</comment>
<sequence>MSPSQLPTRSEYLKTWRGGGGKVCAVFPAQYPKELLWAHEVLPMEVWDPPQEPARATGHLQPYICSVVRQGLELLLAGGMDEVGAILFPHTCDSLQNLASLVADYLEPPAPSLFFYNPKAPFAAAAQSFYVARLQALDEELSLIFGPAPEGALEEALEWSRRLAGLYARAYARRAAGELKAGAAEFYAVLRGGEYLHPRDYVPLLEAWLERASATEQGRGAALLMSGVLPGPPDLLETLDDLGLRVMHDDLISMSRRLLYPPPEAGDPYEALARSFLAMPPCSTRGSSLAERLAWLKKLARESGAQGVVFSVVKFCEPELFDLPELRRGLKQAGLPSLVLEVDVNQEVGGQAATRLEAFGEMLS</sequence>
<dbReference type="Gene3D" id="3.40.50.11890">
    <property type="match status" value="1"/>
</dbReference>
<accession>A0AAU9EKX3</accession>
<keyword evidence="4" id="KW-0411">Iron-sulfur</keyword>
<evidence type="ECO:0000256" key="3">
    <source>
        <dbReference type="ARBA" id="ARBA00023004"/>
    </source>
</evidence>
<dbReference type="AlphaFoldDB" id="A0AAU9EKX3"/>
<dbReference type="EMBL" id="AP028679">
    <property type="protein sequence ID" value="BEQ13839.1"/>
    <property type="molecule type" value="Genomic_DNA"/>
</dbReference>
<dbReference type="GO" id="GO:0046872">
    <property type="term" value="F:metal ion binding"/>
    <property type="evidence" value="ECO:0007669"/>
    <property type="project" value="UniProtKB-KW"/>
</dbReference>
<dbReference type="Pfam" id="PF06050">
    <property type="entry name" value="HGD-D"/>
    <property type="match status" value="1"/>
</dbReference>
<keyword evidence="6" id="KW-1185">Reference proteome</keyword>
<name>A0AAU9EKX3_9BACT</name>
<dbReference type="PANTHER" id="PTHR30548">
    <property type="entry name" value="2-HYDROXYGLUTARYL-COA DEHYDRATASE, D-COMPONENT-RELATED"/>
    <property type="match status" value="1"/>
</dbReference>
<dbReference type="Gene3D" id="1.20.1270.370">
    <property type="match status" value="1"/>
</dbReference>
<evidence type="ECO:0000256" key="2">
    <source>
        <dbReference type="ARBA" id="ARBA00022723"/>
    </source>
</evidence>
<evidence type="ECO:0000313" key="5">
    <source>
        <dbReference type="EMBL" id="BEQ13839.1"/>
    </source>
</evidence>
<evidence type="ECO:0000313" key="6">
    <source>
        <dbReference type="Proteomes" id="UP001366166"/>
    </source>
</evidence>
<evidence type="ECO:0000256" key="1">
    <source>
        <dbReference type="ARBA" id="ARBA00005806"/>
    </source>
</evidence>
<dbReference type="KEGG" id="dmp:FAK_09050"/>
<keyword evidence="3" id="KW-0408">Iron</keyword>
<organism evidence="5 6">
    <name type="scientific">Desulfoferula mesophila</name>
    <dbReference type="NCBI Taxonomy" id="3058419"/>
    <lineage>
        <taxon>Bacteria</taxon>
        <taxon>Pseudomonadati</taxon>
        <taxon>Thermodesulfobacteriota</taxon>
        <taxon>Desulfarculia</taxon>
        <taxon>Desulfarculales</taxon>
        <taxon>Desulfarculaceae</taxon>
        <taxon>Desulfoferula</taxon>
    </lineage>
</organism>
<evidence type="ECO:0000256" key="4">
    <source>
        <dbReference type="ARBA" id="ARBA00023014"/>
    </source>
</evidence>
<gene>
    <name evidence="5" type="primary">hadC</name>
    <name evidence="5" type="ORF">FAK_09050</name>
</gene>
<dbReference type="GO" id="GO:0051536">
    <property type="term" value="F:iron-sulfur cluster binding"/>
    <property type="evidence" value="ECO:0007669"/>
    <property type="project" value="UniProtKB-KW"/>
</dbReference>
<proteinExistence type="inferred from homology"/>